<proteinExistence type="predicted"/>
<accession>A0AAV8BRJ5</accession>
<comment type="caution">
    <text evidence="2">The sequence shown here is derived from an EMBL/GenBank/DDBJ whole genome shotgun (WGS) entry which is preliminary data.</text>
</comment>
<dbReference type="Proteomes" id="UP001140206">
    <property type="component" value="Chromosome 5"/>
</dbReference>
<dbReference type="InterPro" id="IPR004314">
    <property type="entry name" value="Neprosin"/>
</dbReference>
<dbReference type="EMBL" id="JAMFTS010000005">
    <property type="protein sequence ID" value="KAJ4745806.1"/>
    <property type="molecule type" value="Genomic_DNA"/>
</dbReference>
<name>A0AAV8BRJ5_9POAL</name>
<dbReference type="InterPro" id="IPR053168">
    <property type="entry name" value="Glutamic_endopeptidase"/>
</dbReference>
<evidence type="ECO:0000313" key="3">
    <source>
        <dbReference type="Proteomes" id="UP001140206"/>
    </source>
</evidence>
<feature type="domain" description="Neprosin PEP catalytic" evidence="1">
    <location>
        <begin position="65"/>
        <end position="310"/>
    </location>
</feature>
<dbReference type="PROSITE" id="PS52045">
    <property type="entry name" value="NEPROSIN_PEP_CD"/>
    <property type="match status" value="1"/>
</dbReference>
<keyword evidence="3" id="KW-1185">Reference proteome</keyword>
<gene>
    <name evidence="2" type="ORF">LUZ62_080211</name>
</gene>
<protein>
    <submittedName>
        <fullName evidence="2">NEP-interacting protein (DUF239)</fullName>
    </submittedName>
</protein>
<dbReference type="AlphaFoldDB" id="A0AAV8BRJ5"/>
<evidence type="ECO:0000313" key="2">
    <source>
        <dbReference type="EMBL" id="KAJ4745806.1"/>
    </source>
</evidence>
<evidence type="ECO:0000259" key="1">
    <source>
        <dbReference type="PROSITE" id="PS52045"/>
    </source>
</evidence>
<dbReference type="PANTHER" id="PTHR31589:SF104">
    <property type="entry name" value="OS07G0422700 PROTEIN"/>
    <property type="match status" value="1"/>
</dbReference>
<reference evidence="2" key="1">
    <citation type="submission" date="2022-08" db="EMBL/GenBank/DDBJ databases">
        <authorList>
            <person name="Marques A."/>
        </authorList>
    </citation>
    <scope>NUCLEOTIDE SEQUENCE</scope>
    <source>
        <strain evidence="2">RhyPub2mFocal</strain>
        <tissue evidence="2">Leaves</tissue>
    </source>
</reference>
<sequence length="313" mass="34600">MSILQAENATAHTGPWAFPRACITTSGQDLSKHLLQEKRSKFGFTGVPQEIKSPANASTSGSIKAEEIRRYKHYAGYTSQGPNDRQTWLGVRAQITLWKIPDVQLLSVSEAYIAAINHSPFLEIISAGFHNRRNQTEGCYNNECPGFVVADGTNLYPGQKFAPPLSTYGGEQRSFTIRIKKDQDTGDWSLYREDLGGPIGGMTLLGWWPKSLFRALSDHAEVIQWTGSIIHAENERSPSMGSGHFAGELDGKAASFNDCFGFDENGNVYKGNYAALSYESDRNCYSVSEWYETKHAAGRHFFYGGPGGCSEKK</sequence>
<organism evidence="2 3">
    <name type="scientific">Rhynchospora pubera</name>
    <dbReference type="NCBI Taxonomy" id="906938"/>
    <lineage>
        <taxon>Eukaryota</taxon>
        <taxon>Viridiplantae</taxon>
        <taxon>Streptophyta</taxon>
        <taxon>Embryophyta</taxon>
        <taxon>Tracheophyta</taxon>
        <taxon>Spermatophyta</taxon>
        <taxon>Magnoliopsida</taxon>
        <taxon>Liliopsida</taxon>
        <taxon>Poales</taxon>
        <taxon>Cyperaceae</taxon>
        <taxon>Cyperoideae</taxon>
        <taxon>Rhynchosporeae</taxon>
        <taxon>Rhynchospora</taxon>
    </lineage>
</organism>
<dbReference type="PANTHER" id="PTHR31589">
    <property type="entry name" value="PROTEIN, PUTATIVE (DUF239)-RELATED-RELATED"/>
    <property type="match status" value="1"/>
</dbReference>
<dbReference type="Pfam" id="PF03080">
    <property type="entry name" value="Neprosin"/>
    <property type="match status" value="1"/>
</dbReference>